<evidence type="ECO:0000313" key="3">
    <source>
        <dbReference type="Proteomes" id="UP000005778"/>
    </source>
</evidence>
<dbReference type="InterPro" id="IPR001173">
    <property type="entry name" value="Glyco_trans_2-like"/>
</dbReference>
<feature type="domain" description="Glycosyltransferase 2-like" evidence="1">
    <location>
        <begin position="20"/>
        <end position="142"/>
    </location>
</feature>
<dbReference type="AlphaFoldDB" id="I5B1I7"/>
<reference evidence="2 3" key="1">
    <citation type="submission" date="2011-09" db="EMBL/GenBank/DDBJ databases">
        <authorList>
            <consortium name="US DOE Joint Genome Institute (JGI-PGF)"/>
            <person name="Lucas S."/>
            <person name="Han J."/>
            <person name="Lapidus A."/>
            <person name="Cheng J.-F."/>
            <person name="Goodwin L."/>
            <person name="Pitluck S."/>
            <person name="Peters L."/>
            <person name="Land M.L."/>
            <person name="Hauser L."/>
            <person name="Orellana R."/>
            <person name="Lovley D."/>
            <person name="Woyke T.J."/>
        </authorList>
    </citation>
    <scope>NUCLEOTIDE SEQUENCE [LARGE SCALE GENOMIC DNA]</scope>
    <source>
        <strain evidence="2 3">2ac9</strain>
    </source>
</reference>
<dbReference type="EMBL" id="CM001488">
    <property type="protein sequence ID" value="EIM63350.1"/>
    <property type="molecule type" value="Genomic_DNA"/>
</dbReference>
<dbReference type="OrthoDB" id="9810303at2"/>
<reference evidence="2 3" key="2">
    <citation type="submission" date="2012-02" db="EMBL/GenBank/DDBJ databases">
        <title>Improved High-Quality Draft sequence of Desulfobacter postgatei 2ac9.</title>
        <authorList>
            <consortium name="US DOE Joint Genome Institute"/>
            <person name="Lucas S."/>
            <person name="Han J."/>
            <person name="Lapidus A."/>
            <person name="Cheng J.-F."/>
            <person name="Goodwin L."/>
            <person name="Pitluck S."/>
            <person name="Peters L."/>
            <person name="Ovchinnikova G."/>
            <person name="Held B."/>
            <person name="Detter J.C."/>
            <person name="Han C."/>
            <person name="Tapia R."/>
            <person name="Land M."/>
            <person name="Hauser L."/>
            <person name="Kyrpides N."/>
            <person name="Ivanova N."/>
            <person name="Pagani I."/>
            <person name="Orellana R."/>
            <person name="Lovley D."/>
            <person name="Woyke T."/>
        </authorList>
    </citation>
    <scope>NUCLEOTIDE SEQUENCE [LARGE SCALE GENOMIC DNA]</scope>
    <source>
        <strain evidence="2 3">2ac9</strain>
    </source>
</reference>
<sequence length="243" mass="26982">MDAKARINGCRETPERRFAVVIPVYNHGVKVKAVVLEAVTLGLPVIVVDDGSTDITPKRLQGIPGIRVITHEHNLGKGAALMTGFRVAAEMADFAITMDADGQHFPKDALAMIAAVPKGKKALIIGYRKQMENASVPWTSRMGRRFSNLWITASGGPGLRDSQSGFRIYPLSETLNLKTRSRRYQFEVEVLVKAHRNKIAVIEVPIRVAYPADRVSHFHPVIDFLRNSATFSRLVFRRIIGLV</sequence>
<dbReference type="GO" id="GO:0006487">
    <property type="term" value="P:protein N-linked glycosylation"/>
    <property type="evidence" value="ECO:0007669"/>
    <property type="project" value="TreeGrafter"/>
</dbReference>
<dbReference type="Proteomes" id="UP000005778">
    <property type="component" value="Chromosome"/>
</dbReference>
<dbReference type="CDD" id="cd04179">
    <property type="entry name" value="DPM_DPG-synthase_like"/>
    <property type="match status" value="1"/>
</dbReference>
<keyword evidence="3" id="KW-1185">Reference proteome</keyword>
<dbReference type="RefSeq" id="WP_004072411.1">
    <property type="nucleotide sequence ID" value="NZ_CM001488.1"/>
</dbReference>
<dbReference type="eggNOG" id="COG1216">
    <property type="taxonomic scope" value="Bacteria"/>
</dbReference>
<dbReference type="HOGENOM" id="CLU_033536_7_4_7"/>
<dbReference type="PANTHER" id="PTHR10859:SF91">
    <property type="entry name" value="DOLICHYL-PHOSPHATE BETA-GLUCOSYLTRANSFERASE"/>
    <property type="match status" value="1"/>
</dbReference>
<name>I5B1I7_9BACT</name>
<dbReference type="Pfam" id="PF00535">
    <property type="entry name" value="Glycos_transf_2"/>
    <property type="match status" value="1"/>
</dbReference>
<organism evidence="2 3">
    <name type="scientific">Desulfobacter postgatei 2ac9</name>
    <dbReference type="NCBI Taxonomy" id="879212"/>
    <lineage>
        <taxon>Bacteria</taxon>
        <taxon>Pseudomonadati</taxon>
        <taxon>Thermodesulfobacteriota</taxon>
        <taxon>Desulfobacteria</taxon>
        <taxon>Desulfobacterales</taxon>
        <taxon>Desulfobacteraceae</taxon>
        <taxon>Desulfobacter</taxon>
    </lineage>
</organism>
<gene>
    <name evidence="2" type="ORF">DespoDRAFT_01402</name>
</gene>
<proteinExistence type="predicted"/>
<protein>
    <submittedName>
        <fullName evidence="2">Glycosyl transferase</fullName>
    </submittedName>
</protein>
<dbReference type="SUPFAM" id="SSF53448">
    <property type="entry name" value="Nucleotide-diphospho-sugar transferases"/>
    <property type="match status" value="1"/>
</dbReference>
<accession>I5B1I7</accession>
<dbReference type="PANTHER" id="PTHR10859">
    <property type="entry name" value="GLYCOSYL TRANSFERASE"/>
    <property type="match status" value="1"/>
</dbReference>
<evidence type="ECO:0000313" key="2">
    <source>
        <dbReference type="EMBL" id="EIM63350.1"/>
    </source>
</evidence>
<dbReference type="STRING" id="879212.DespoDRAFT_01402"/>
<evidence type="ECO:0000259" key="1">
    <source>
        <dbReference type="Pfam" id="PF00535"/>
    </source>
</evidence>
<dbReference type="InterPro" id="IPR029044">
    <property type="entry name" value="Nucleotide-diphossugar_trans"/>
</dbReference>
<dbReference type="GO" id="GO:0016740">
    <property type="term" value="F:transferase activity"/>
    <property type="evidence" value="ECO:0007669"/>
    <property type="project" value="UniProtKB-KW"/>
</dbReference>
<dbReference type="Gene3D" id="3.90.550.10">
    <property type="entry name" value="Spore Coat Polysaccharide Biosynthesis Protein SpsA, Chain A"/>
    <property type="match status" value="1"/>
</dbReference>
<keyword evidence="2" id="KW-0808">Transferase</keyword>